<dbReference type="GO" id="GO:0016887">
    <property type="term" value="F:ATP hydrolysis activity"/>
    <property type="evidence" value="ECO:0007669"/>
    <property type="project" value="InterPro"/>
</dbReference>
<organism evidence="4 5">
    <name type="scientific">Candidatus Uhrbacteria bacterium GW2011_GWA2_52_8d</name>
    <dbReference type="NCBI Taxonomy" id="1618979"/>
    <lineage>
        <taxon>Bacteria</taxon>
        <taxon>Candidatus Uhriibacteriota</taxon>
    </lineage>
</organism>
<dbReference type="InterPro" id="IPR027417">
    <property type="entry name" value="P-loop_NTPase"/>
</dbReference>
<feature type="compositionally biased region" description="Basic and acidic residues" evidence="2">
    <location>
        <begin position="11"/>
        <end position="28"/>
    </location>
</feature>
<feature type="region of interest" description="Disordered" evidence="2">
    <location>
        <begin position="1"/>
        <end position="28"/>
    </location>
</feature>
<feature type="region of interest" description="Disordered" evidence="2">
    <location>
        <begin position="1260"/>
        <end position="1292"/>
    </location>
</feature>
<evidence type="ECO:0000313" key="4">
    <source>
        <dbReference type="EMBL" id="KKW33484.1"/>
    </source>
</evidence>
<dbReference type="Pfam" id="PF07728">
    <property type="entry name" value="AAA_5"/>
    <property type="match status" value="1"/>
</dbReference>
<dbReference type="InterPro" id="IPR011704">
    <property type="entry name" value="ATPase_dyneun-rel_AAA"/>
</dbReference>
<accession>A0A0G2ALF3</accession>
<dbReference type="PATRIC" id="fig|1618979.3.peg.5"/>
<dbReference type="EMBL" id="LCRH01000001">
    <property type="protein sequence ID" value="KKW33484.1"/>
    <property type="molecule type" value="Genomic_DNA"/>
</dbReference>
<evidence type="ECO:0000256" key="1">
    <source>
        <dbReference type="SAM" id="Coils"/>
    </source>
</evidence>
<sequence length="1292" mass="144312">MPERTPSPESGDARVARQKETAPQERPRFDLSTLMGIKVEEVVVSPEDRAKADAMIAQLNKDKANPAQKAEIAWALRRKLRNDLAKVKVYTFRGSERHVNPSRTSLGRAKLLSKDPSHAVPLSVYHALLEDPQVATTLQTELARHEREKNDINGTYDEFKKLETNLSDERAKLNALLTKMFKQAGQDPDVMDLLERSVLESKVEDIEASLELVKKKSPDVAALIEYDTINEYARQLRENGFIWTKSRQKLLQEVLTGALTSRPVAAFLGETGTGKTAMARAVAIELSSREPERTVGGDQAKFERLFASPAISNGKNYYEYGPALRAMAGKTSSMDTDSGRGGGIWVDDEYNTRPTSVQRQILKFVSEAKAGRTVSVPGTPLTEKIQPGFLYLALGNPPSERYDREETGIETKREFAGNVLNVEYLEQTPDNPELYQVLLASLMDRKTGRLTAVTPEEVAPAWKKDAATGKSSLDTDSTYGAFLWRFSQAWGELFKAFSHKDTVLHKKHSGDPKAQWYLPSFILDPGVVLSWIDQYKASPKARKGHVSEFFLNKLATYLSQFPDEERATVEKYLIHFGIALSAPAASTPETTRLREIHQRETTKPTITVLTPKDIGFLNPNVPRPKEKAEPPKFNAVDLLDVNGDVVGQYVRESVLGVEPGGVVVKRARVTNPDVPQRVTVEGFAFDQTTKQADKTRVVVRDPDGNPFEYTLVDFRANFEREAPPTPETGELAPFNYDHVRAREYGFSEMKIEAHPKAQELIDAVHARDARFVTTHKVGDSDPDSTTNPKAILAADKHKLNEDALKAYWLAECSDLPDIPEKSFWYFKALADHRLTNTIDGDDPNNLANPTRPHIPDFGQKAFLLAMDFKEFNFDNADEKTAALTPQNKRILHTLFGIEDPTKISRNQLNQALWSDHEGRVQSDKAVAVIRELLLAGENPQDYELRLLRFDEYARLASSQDLGQKNLWTHFEGYYAHDGGRRLGLFGGRHDPGGVGVARVDCGLRDSRFGYLVFRLVLSRKTPETAPTPETANLQEARDILGVDNVYGPEAVKATWDRDLTSAEIPPVPYSREQLEGAKAMNMMLVLRLDKDIDGQPLTSKRIHEVIEPKLQATKKGKLLHNINWYAGEPFYVGATPNLEWKLVTRDVIDGSKNMDYTDQTRLLRDTLAAQPGLTQQEKDAIAEASDDMLARLKTEAESSDDTIWKRAAMKLAELQINANHRRRFVDVFFDHVTLLQSQGRRLFDGTRVYDWTSDSASVGSLVSAGDPDSDGMSVGEWGPGDSGGSLGVSLSR</sequence>
<dbReference type="Proteomes" id="UP000034054">
    <property type="component" value="Unassembled WGS sequence"/>
</dbReference>
<evidence type="ECO:0000259" key="3">
    <source>
        <dbReference type="Pfam" id="PF07728"/>
    </source>
</evidence>
<protein>
    <recommendedName>
        <fullName evidence="3">ATPase dynein-related AAA domain-containing protein</fullName>
    </recommendedName>
</protein>
<gene>
    <name evidence="4" type="ORF">UY76_C0001G0003</name>
</gene>
<proteinExistence type="predicted"/>
<name>A0A0G2ALF3_9BACT</name>
<reference evidence="4 5" key="1">
    <citation type="journal article" date="2015" name="Nature">
        <title>rRNA introns, odd ribosomes, and small enigmatic genomes across a large radiation of phyla.</title>
        <authorList>
            <person name="Brown C.T."/>
            <person name="Hug L.A."/>
            <person name="Thomas B.C."/>
            <person name="Sharon I."/>
            <person name="Castelle C.J."/>
            <person name="Singh A."/>
            <person name="Wilkins M.J."/>
            <person name="Williams K.H."/>
            <person name="Banfield J.F."/>
        </authorList>
    </citation>
    <scope>NUCLEOTIDE SEQUENCE [LARGE SCALE GENOMIC DNA]</scope>
</reference>
<evidence type="ECO:0000313" key="5">
    <source>
        <dbReference type="Proteomes" id="UP000034054"/>
    </source>
</evidence>
<dbReference type="SUPFAM" id="SSF52540">
    <property type="entry name" value="P-loop containing nucleoside triphosphate hydrolases"/>
    <property type="match status" value="1"/>
</dbReference>
<dbReference type="Gene3D" id="3.40.50.300">
    <property type="entry name" value="P-loop containing nucleotide triphosphate hydrolases"/>
    <property type="match status" value="1"/>
</dbReference>
<feature type="compositionally biased region" description="Gly residues" evidence="2">
    <location>
        <begin position="1277"/>
        <end position="1286"/>
    </location>
</feature>
<evidence type="ECO:0000256" key="2">
    <source>
        <dbReference type="SAM" id="MobiDB-lite"/>
    </source>
</evidence>
<keyword evidence="1" id="KW-0175">Coiled coil</keyword>
<dbReference type="GO" id="GO:0005524">
    <property type="term" value="F:ATP binding"/>
    <property type="evidence" value="ECO:0007669"/>
    <property type="project" value="InterPro"/>
</dbReference>
<comment type="caution">
    <text evidence="4">The sequence shown here is derived from an EMBL/GenBank/DDBJ whole genome shotgun (WGS) entry which is preliminary data.</text>
</comment>
<feature type="domain" description="ATPase dynein-related AAA" evidence="3">
    <location>
        <begin position="268"/>
        <end position="404"/>
    </location>
</feature>
<feature type="coiled-coil region" evidence="1">
    <location>
        <begin position="135"/>
        <end position="216"/>
    </location>
</feature>